<sequence length="59" mass="6855">MTKVDLIAVITKAYFPKNFDYDNNMKQVKRFTSKQNRMVKADLIDLARTACDALEQRGE</sequence>
<gene>
    <name evidence="1" type="ORF">LCGC14_0415660</name>
</gene>
<accession>A0A0F9SSF8</accession>
<dbReference type="EMBL" id="LAZR01000373">
    <property type="protein sequence ID" value="KKN71920.1"/>
    <property type="molecule type" value="Genomic_DNA"/>
</dbReference>
<protein>
    <submittedName>
        <fullName evidence="1">Uncharacterized protein</fullName>
    </submittedName>
</protein>
<reference evidence="1" key="1">
    <citation type="journal article" date="2015" name="Nature">
        <title>Complex archaea that bridge the gap between prokaryotes and eukaryotes.</title>
        <authorList>
            <person name="Spang A."/>
            <person name="Saw J.H."/>
            <person name="Jorgensen S.L."/>
            <person name="Zaremba-Niedzwiedzka K."/>
            <person name="Martijn J."/>
            <person name="Lind A.E."/>
            <person name="van Eijk R."/>
            <person name="Schleper C."/>
            <person name="Guy L."/>
            <person name="Ettema T.J."/>
        </authorList>
    </citation>
    <scope>NUCLEOTIDE SEQUENCE</scope>
</reference>
<organism evidence="1">
    <name type="scientific">marine sediment metagenome</name>
    <dbReference type="NCBI Taxonomy" id="412755"/>
    <lineage>
        <taxon>unclassified sequences</taxon>
        <taxon>metagenomes</taxon>
        <taxon>ecological metagenomes</taxon>
    </lineage>
</organism>
<proteinExistence type="predicted"/>
<dbReference type="AlphaFoldDB" id="A0A0F9SSF8"/>
<comment type="caution">
    <text evidence="1">The sequence shown here is derived from an EMBL/GenBank/DDBJ whole genome shotgun (WGS) entry which is preliminary data.</text>
</comment>
<name>A0A0F9SSF8_9ZZZZ</name>
<evidence type="ECO:0000313" key="1">
    <source>
        <dbReference type="EMBL" id="KKN71920.1"/>
    </source>
</evidence>